<feature type="domain" description="Gamma-glutamylcyclotransferase AIG2-like" evidence="6">
    <location>
        <begin position="49"/>
        <end position="162"/>
    </location>
</feature>
<dbReference type="AlphaFoldDB" id="B8LP51"/>
<protein>
    <recommendedName>
        <fullName evidence="4">Gamma-glutamylcyclotransferase family protein</fullName>
    </recommendedName>
</protein>
<comment type="function">
    <text evidence="1">Putative gamma-glutamylcyclotransferase.</text>
</comment>
<dbReference type="Gene3D" id="3.10.490.10">
    <property type="entry name" value="Gamma-glutamyl cyclotransferase-like"/>
    <property type="match status" value="1"/>
</dbReference>
<dbReference type="CDD" id="cd06661">
    <property type="entry name" value="GGCT_like"/>
    <property type="match status" value="1"/>
</dbReference>
<dbReference type="PANTHER" id="PTHR12510">
    <property type="entry name" value="TROPONIN C-AKIN-1 PROTEIN"/>
    <property type="match status" value="1"/>
</dbReference>
<feature type="active site" description="Proton acceptor" evidence="3">
    <location>
        <position position="127"/>
    </location>
</feature>
<proteinExistence type="evidence at transcript level"/>
<dbReference type="OMA" id="HETKAPT"/>
<evidence type="ECO:0000256" key="2">
    <source>
        <dbReference type="ARBA" id="ARBA00008861"/>
    </source>
</evidence>
<accession>B8LP51</accession>
<evidence type="ECO:0000256" key="3">
    <source>
        <dbReference type="PIRSR" id="PIRSR639126-1"/>
    </source>
</evidence>
<dbReference type="InterPro" id="IPR039126">
    <property type="entry name" value="GGACT"/>
</dbReference>
<dbReference type="GO" id="GO:0005829">
    <property type="term" value="C:cytosol"/>
    <property type="evidence" value="ECO:0007669"/>
    <property type="project" value="TreeGrafter"/>
</dbReference>
<name>B8LP51_PICSI</name>
<reference evidence="7" key="1">
    <citation type="submission" date="2007-06" db="EMBL/GenBank/DDBJ databases">
        <title>Full length cDNA sequences from Sitka Spruce (Picea sitchensis).</title>
        <authorList>
            <person name="Ralph S.G."/>
            <person name="Chun H.E."/>
            <person name="Liao N."/>
            <person name="Ali J."/>
            <person name="Reid K."/>
            <person name="Kolosova N."/>
            <person name="Cooper N."/>
            <person name="Cullis C."/>
            <person name="Jancsik S."/>
            <person name="Moore R."/>
            <person name="Mayo M."/>
            <person name="Wagner S."/>
            <person name="Holt R.A."/>
            <person name="Jones S.J.M."/>
            <person name="Marra M.A."/>
            <person name="Ritland C.E."/>
            <person name="Ritland K."/>
            <person name="Bohlmann J."/>
        </authorList>
    </citation>
    <scope>NUCLEOTIDE SEQUENCE</scope>
    <source>
        <tissue evidence="7">Green portion of the leader tissue</tissue>
    </source>
</reference>
<dbReference type="SUPFAM" id="SSF110857">
    <property type="entry name" value="Gamma-glutamyl cyclotransferase-like"/>
    <property type="match status" value="1"/>
</dbReference>
<dbReference type="InterPro" id="IPR036568">
    <property type="entry name" value="GGCT-like_sf"/>
</dbReference>
<sequence length="229" mass="26174">MPDCQMSCNNITEMRRAEEKAIKKIGNHPLHSNNNSVCAQKSAEEKVLVFVYGTLKRGFGNHWLVEEMIAGGHVEFVGIGRSEERYPLVCGPYQVPFLLYLDGFGEHVFGEVYAIDAFALQRFDELEGTTKGHYVRRSIRLRLLKIGEEENVLESQAYFAANSYTPQMWMKTRHNCLCTYSVEETKNYVRRKDRPPHLSFLEHINIFLSQQSTHPSPPPAPPEITAGHC</sequence>
<comment type="similarity">
    <text evidence="2 4">Belongs to the gamma-glutamylcyclotransferase family.</text>
</comment>
<dbReference type="PANTHER" id="PTHR12510:SF4">
    <property type="entry name" value="GAMMA-GLUTAMYLAMINECYCLOTRANSFERASE"/>
    <property type="match status" value="1"/>
</dbReference>
<evidence type="ECO:0000313" key="7">
    <source>
        <dbReference type="EMBL" id="ABR17431.1"/>
    </source>
</evidence>
<evidence type="ECO:0000256" key="1">
    <source>
        <dbReference type="ARBA" id="ARBA00002782"/>
    </source>
</evidence>
<feature type="region of interest" description="Disordered" evidence="5">
    <location>
        <begin position="210"/>
        <end position="229"/>
    </location>
</feature>
<dbReference type="InterPro" id="IPR009288">
    <property type="entry name" value="AIG2-like_dom"/>
</dbReference>
<organism evidence="7">
    <name type="scientific">Picea sitchensis</name>
    <name type="common">Sitka spruce</name>
    <name type="synonym">Pinus sitchensis</name>
    <dbReference type="NCBI Taxonomy" id="3332"/>
    <lineage>
        <taxon>Eukaryota</taxon>
        <taxon>Viridiplantae</taxon>
        <taxon>Streptophyta</taxon>
        <taxon>Embryophyta</taxon>
        <taxon>Tracheophyta</taxon>
        <taxon>Spermatophyta</taxon>
        <taxon>Pinopsida</taxon>
        <taxon>Pinidae</taxon>
        <taxon>Conifers I</taxon>
        <taxon>Pinales</taxon>
        <taxon>Pinaceae</taxon>
        <taxon>Picea</taxon>
    </lineage>
</organism>
<dbReference type="GO" id="GO:0061929">
    <property type="term" value="F:gamma-glutamylaminecyclotransferase activity"/>
    <property type="evidence" value="ECO:0007669"/>
    <property type="project" value="InterPro"/>
</dbReference>
<dbReference type="InterPro" id="IPR013024">
    <property type="entry name" value="GGCT-like"/>
</dbReference>
<evidence type="ECO:0000256" key="4">
    <source>
        <dbReference type="RuleBase" id="RU367036"/>
    </source>
</evidence>
<dbReference type="EMBL" id="EF677619">
    <property type="protein sequence ID" value="ABR17431.1"/>
    <property type="molecule type" value="mRNA"/>
</dbReference>
<dbReference type="Pfam" id="PF06094">
    <property type="entry name" value="GGACT"/>
    <property type="match status" value="1"/>
</dbReference>
<evidence type="ECO:0000259" key="6">
    <source>
        <dbReference type="Pfam" id="PF06094"/>
    </source>
</evidence>
<evidence type="ECO:0000256" key="5">
    <source>
        <dbReference type="SAM" id="MobiDB-lite"/>
    </source>
</evidence>